<dbReference type="InterPro" id="IPR003730">
    <property type="entry name" value="Cu_polyphenol_OxRdtase"/>
</dbReference>
<evidence type="ECO:0000256" key="4">
    <source>
        <dbReference type="ARBA" id="ARBA00007353"/>
    </source>
</evidence>
<comment type="catalytic activity">
    <reaction evidence="1">
        <text>inosine + phosphate = alpha-D-ribose 1-phosphate + hypoxanthine</text>
        <dbReference type="Rhea" id="RHEA:27646"/>
        <dbReference type="ChEBI" id="CHEBI:17368"/>
        <dbReference type="ChEBI" id="CHEBI:17596"/>
        <dbReference type="ChEBI" id="CHEBI:43474"/>
        <dbReference type="ChEBI" id="CHEBI:57720"/>
        <dbReference type="EC" id="2.4.2.1"/>
    </reaction>
    <physiologicalReaction direction="left-to-right" evidence="1">
        <dbReference type="Rhea" id="RHEA:27647"/>
    </physiologicalReaction>
</comment>
<dbReference type="NCBIfam" id="TIGR00726">
    <property type="entry name" value="peptidoglycan editing factor PgeF"/>
    <property type="match status" value="1"/>
</dbReference>
<dbReference type="EMBL" id="CP011388">
    <property type="protein sequence ID" value="ANE47380.1"/>
    <property type="molecule type" value="Genomic_DNA"/>
</dbReference>
<gene>
    <name evidence="13" type="ORF">SY83_15115</name>
</gene>
<evidence type="ECO:0000313" key="14">
    <source>
        <dbReference type="Proteomes" id="UP000076927"/>
    </source>
</evidence>
<proteinExistence type="inferred from homology"/>
<evidence type="ECO:0000256" key="1">
    <source>
        <dbReference type="ARBA" id="ARBA00000553"/>
    </source>
</evidence>
<dbReference type="AlphaFoldDB" id="A0A172TK27"/>
<comment type="function">
    <text evidence="3">Purine nucleoside enzyme that catalyzes the phosphorolysis of adenosine and inosine nucleosides, yielding D-ribose 1-phosphate and the respective free bases, adenine and hypoxanthine. Also catalyzes the phosphorolysis of S-methyl-5'-thioadenosine into adenine and S-methyl-5-thio-alpha-D-ribose 1-phosphate. Also has adenosine deaminase activity.</text>
</comment>
<name>A0A172TK27_9BACL</name>
<evidence type="ECO:0000256" key="8">
    <source>
        <dbReference type="ARBA" id="ARBA00022833"/>
    </source>
</evidence>
<evidence type="ECO:0000256" key="7">
    <source>
        <dbReference type="ARBA" id="ARBA00022801"/>
    </source>
</evidence>
<dbReference type="KEGG" id="pswu:SY83_15115"/>
<dbReference type="PANTHER" id="PTHR30616:SF2">
    <property type="entry name" value="PURINE NUCLEOSIDE PHOSPHORYLASE LACC1"/>
    <property type="match status" value="1"/>
</dbReference>
<evidence type="ECO:0000256" key="9">
    <source>
        <dbReference type="ARBA" id="ARBA00047989"/>
    </source>
</evidence>
<dbReference type="GO" id="GO:0016787">
    <property type="term" value="F:hydrolase activity"/>
    <property type="evidence" value="ECO:0007669"/>
    <property type="project" value="UniProtKB-KW"/>
</dbReference>
<dbReference type="GO" id="GO:0005507">
    <property type="term" value="F:copper ion binding"/>
    <property type="evidence" value="ECO:0007669"/>
    <property type="project" value="TreeGrafter"/>
</dbReference>
<sequence>MDPFVQHEADEQTTLFYIDSWIREISYVTAGFTSRRGGASKGVFDSLNCALHVQDDADTVISNRTGLALALGMDPTAWTCAEQVHGSRVHVVTSTDRGAGRENRESAIQDTDAIITNLPDVLLTSFYADCVPLFFLDPVNKAVGLAHAGWKGTVQRIASKTVEAMGANYGTRPEQLLTAIGPSIGGCCYEVDQGVITHVQSLGFSDEIGYKTSGTGKYMLDLKIINRELMLQAGILPSHIEVSEWCTGCRTDLFYSHRKENGRTGRMASWIALKEEVMAL</sequence>
<dbReference type="Pfam" id="PF02578">
    <property type="entry name" value="Cu-oxidase_4"/>
    <property type="match status" value="1"/>
</dbReference>
<comment type="catalytic activity">
    <reaction evidence="11">
        <text>S-methyl-5'-thioadenosine + phosphate = 5-(methylsulfanyl)-alpha-D-ribose 1-phosphate + adenine</text>
        <dbReference type="Rhea" id="RHEA:11852"/>
        <dbReference type="ChEBI" id="CHEBI:16708"/>
        <dbReference type="ChEBI" id="CHEBI:17509"/>
        <dbReference type="ChEBI" id="CHEBI:43474"/>
        <dbReference type="ChEBI" id="CHEBI:58533"/>
        <dbReference type="EC" id="2.4.2.28"/>
    </reaction>
    <physiologicalReaction direction="left-to-right" evidence="11">
        <dbReference type="Rhea" id="RHEA:11853"/>
    </physiologicalReaction>
</comment>
<dbReference type="InterPro" id="IPR038371">
    <property type="entry name" value="Cu_polyphenol_OxRdtase_sf"/>
</dbReference>
<evidence type="ECO:0000256" key="5">
    <source>
        <dbReference type="ARBA" id="ARBA00022679"/>
    </source>
</evidence>
<dbReference type="OrthoDB" id="4279at2"/>
<reference evidence="13 14" key="1">
    <citation type="submission" date="2015-01" db="EMBL/GenBank/DDBJ databases">
        <title>Paenibacillus swuensis/DY6/whole genome sequencing.</title>
        <authorList>
            <person name="Kim M.K."/>
            <person name="Srinivasan S."/>
            <person name="Lee J.-J."/>
        </authorList>
    </citation>
    <scope>NUCLEOTIDE SEQUENCE [LARGE SCALE GENOMIC DNA]</scope>
    <source>
        <strain evidence="13 14">DY6</strain>
    </source>
</reference>
<dbReference type="CDD" id="cd16833">
    <property type="entry name" value="YfiH"/>
    <property type="match status" value="1"/>
</dbReference>
<dbReference type="STRING" id="1178515.SY83_15115"/>
<evidence type="ECO:0000256" key="6">
    <source>
        <dbReference type="ARBA" id="ARBA00022723"/>
    </source>
</evidence>
<dbReference type="GO" id="GO:0017061">
    <property type="term" value="F:S-methyl-5-thioadenosine phosphorylase activity"/>
    <property type="evidence" value="ECO:0007669"/>
    <property type="project" value="UniProtKB-EC"/>
</dbReference>
<dbReference type="InterPro" id="IPR011324">
    <property type="entry name" value="Cytotoxic_necrot_fac-like_cat"/>
</dbReference>
<keyword evidence="6" id="KW-0479">Metal-binding</keyword>
<keyword evidence="5" id="KW-0808">Transferase</keyword>
<protein>
    <recommendedName>
        <fullName evidence="12">Purine nucleoside phosphorylase</fullName>
    </recommendedName>
</protein>
<dbReference type="SUPFAM" id="SSF64438">
    <property type="entry name" value="CNF1/YfiH-like putative cysteine hydrolases"/>
    <property type="match status" value="1"/>
</dbReference>
<comment type="catalytic activity">
    <reaction evidence="9">
        <text>adenosine + H2O + H(+) = inosine + NH4(+)</text>
        <dbReference type="Rhea" id="RHEA:24408"/>
        <dbReference type="ChEBI" id="CHEBI:15377"/>
        <dbReference type="ChEBI" id="CHEBI:15378"/>
        <dbReference type="ChEBI" id="CHEBI:16335"/>
        <dbReference type="ChEBI" id="CHEBI:17596"/>
        <dbReference type="ChEBI" id="CHEBI:28938"/>
        <dbReference type="EC" id="3.5.4.4"/>
    </reaction>
    <physiologicalReaction direction="left-to-right" evidence="9">
        <dbReference type="Rhea" id="RHEA:24409"/>
    </physiologicalReaction>
</comment>
<comment type="similarity">
    <text evidence="4 12">Belongs to the purine nucleoside phosphorylase YfiH/LACC1 family.</text>
</comment>
<dbReference type="PANTHER" id="PTHR30616">
    <property type="entry name" value="UNCHARACTERIZED PROTEIN YFIH"/>
    <property type="match status" value="1"/>
</dbReference>
<keyword evidence="14" id="KW-1185">Reference proteome</keyword>
<dbReference type="RefSeq" id="WP_068607940.1">
    <property type="nucleotide sequence ID" value="NZ_CP011388.1"/>
</dbReference>
<dbReference type="Proteomes" id="UP000076927">
    <property type="component" value="Chromosome"/>
</dbReference>
<evidence type="ECO:0000256" key="12">
    <source>
        <dbReference type="RuleBase" id="RU361274"/>
    </source>
</evidence>
<comment type="catalytic activity">
    <reaction evidence="10">
        <text>adenosine + phosphate = alpha-D-ribose 1-phosphate + adenine</text>
        <dbReference type="Rhea" id="RHEA:27642"/>
        <dbReference type="ChEBI" id="CHEBI:16335"/>
        <dbReference type="ChEBI" id="CHEBI:16708"/>
        <dbReference type="ChEBI" id="CHEBI:43474"/>
        <dbReference type="ChEBI" id="CHEBI:57720"/>
        <dbReference type="EC" id="2.4.2.1"/>
    </reaction>
    <physiologicalReaction direction="left-to-right" evidence="10">
        <dbReference type="Rhea" id="RHEA:27643"/>
    </physiologicalReaction>
</comment>
<accession>A0A172TK27</accession>
<keyword evidence="7" id="KW-0378">Hydrolase</keyword>
<keyword evidence="8" id="KW-0862">Zinc</keyword>
<organism evidence="13 14">
    <name type="scientific">Paenibacillus swuensis</name>
    <dbReference type="NCBI Taxonomy" id="1178515"/>
    <lineage>
        <taxon>Bacteria</taxon>
        <taxon>Bacillati</taxon>
        <taxon>Bacillota</taxon>
        <taxon>Bacilli</taxon>
        <taxon>Bacillales</taxon>
        <taxon>Paenibacillaceae</taxon>
        <taxon>Paenibacillus</taxon>
    </lineage>
</organism>
<evidence type="ECO:0000313" key="13">
    <source>
        <dbReference type="EMBL" id="ANE47380.1"/>
    </source>
</evidence>
<dbReference type="Gene3D" id="3.60.140.10">
    <property type="entry name" value="CNF1/YfiH-like putative cysteine hydrolases"/>
    <property type="match status" value="1"/>
</dbReference>
<dbReference type="PATRIC" id="fig|1178515.4.peg.3038"/>
<evidence type="ECO:0000256" key="10">
    <source>
        <dbReference type="ARBA" id="ARBA00048968"/>
    </source>
</evidence>
<comment type="cofactor">
    <cofactor evidence="2">
        <name>Zn(2+)</name>
        <dbReference type="ChEBI" id="CHEBI:29105"/>
    </cofactor>
</comment>
<evidence type="ECO:0000256" key="3">
    <source>
        <dbReference type="ARBA" id="ARBA00003215"/>
    </source>
</evidence>
<evidence type="ECO:0000256" key="11">
    <source>
        <dbReference type="ARBA" id="ARBA00049893"/>
    </source>
</evidence>
<evidence type="ECO:0000256" key="2">
    <source>
        <dbReference type="ARBA" id="ARBA00001947"/>
    </source>
</evidence>